<organism evidence="4 5">
    <name type="scientific">Gordonia asplenii</name>
    <dbReference type="NCBI Taxonomy" id="2725283"/>
    <lineage>
        <taxon>Bacteria</taxon>
        <taxon>Bacillati</taxon>
        <taxon>Actinomycetota</taxon>
        <taxon>Actinomycetes</taxon>
        <taxon>Mycobacteriales</taxon>
        <taxon>Gordoniaceae</taxon>
        <taxon>Gordonia</taxon>
    </lineage>
</organism>
<dbReference type="RefSeq" id="WP_170194202.1">
    <property type="nucleotide sequence ID" value="NZ_JABBNB010000009.1"/>
</dbReference>
<name>A0A848KUK5_9ACTN</name>
<proteinExistence type="predicted"/>
<evidence type="ECO:0000256" key="1">
    <source>
        <dbReference type="ARBA" id="ARBA00023125"/>
    </source>
</evidence>
<dbReference type="PROSITE" id="PS50977">
    <property type="entry name" value="HTH_TETR_2"/>
    <property type="match status" value="1"/>
</dbReference>
<reference evidence="4 5" key="1">
    <citation type="submission" date="2020-04" db="EMBL/GenBank/DDBJ databases">
        <title>Gordonia sp. nov. TBRC 11910.</title>
        <authorList>
            <person name="Suriyachadkun C."/>
        </authorList>
    </citation>
    <scope>NUCLEOTIDE SEQUENCE [LARGE SCALE GENOMIC DNA]</scope>
    <source>
        <strain evidence="4 5">TBRC 11910</strain>
    </source>
</reference>
<dbReference type="InterPro" id="IPR001647">
    <property type="entry name" value="HTH_TetR"/>
</dbReference>
<sequence length="220" mass="23112">MSPRRSPVNIDGTALRAYGGEGGDTRVARRRAALIEAALESLGGTGGGAITVRGVCKMAGLTARYFYESFDSVEQLVAEAFDGVIAEITDAALAGFHDGATPGDKVRRGVEAIVDVIADDPRKGRLLFSQELLSPTLAQRRLQSTDMFALLTVESASDIFSAGSSPHVIAGAHFRVGGFARVLAAWLDGHVELTRAEMIDVCADLLLARAAVAPNRTGGE</sequence>
<protein>
    <submittedName>
        <fullName evidence="4">TetR/AcrR family transcriptional regulator</fullName>
    </submittedName>
</protein>
<dbReference type="AlphaFoldDB" id="A0A848KUK5"/>
<dbReference type="InterPro" id="IPR050624">
    <property type="entry name" value="HTH-type_Tx_Regulator"/>
</dbReference>
<accession>A0A848KUK5</accession>
<keyword evidence="1 2" id="KW-0238">DNA-binding</keyword>
<feature type="domain" description="HTH tetR-type" evidence="3">
    <location>
        <begin position="28"/>
        <end position="88"/>
    </location>
</feature>
<dbReference type="Proteomes" id="UP000550729">
    <property type="component" value="Unassembled WGS sequence"/>
</dbReference>
<dbReference type="SUPFAM" id="SSF46689">
    <property type="entry name" value="Homeodomain-like"/>
    <property type="match status" value="1"/>
</dbReference>
<evidence type="ECO:0000313" key="4">
    <source>
        <dbReference type="EMBL" id="NMO01697.1"/>
    </source>
</evidence>
<dbReference type="GO" id="GO:0003677">
    <property type="term" value="F:DNA binding"/>
    <property type="evidence" value="ECO:0007669"/>
    <property type="project" value="UniProtKB-UniRule"/>
</dbReference>
<evidence type="ECO:0000259" key="3">
    <source>
        <dbReference type="PROSITE" id="PS50977"/>
    </source>
</evidence>
<evidence type="ECO:0000256" key="2">
    <source>
        <dbReference type="PROSITE-ProRule" id="PRU00335"/>
    </source>
</evidence>
<evidence type="ECO:0000313" key="5">
    <source>
        <dbReference type="Proteomes" id="UP000550729"/>
    </source>
</evidence>
<dbReference type="EMBL" id="JABBNB010000009">
    <property type="protein sequence ID" value="NMO01697.1"/>
    <property type="molecule type" value="Genomic_DNA"/>
</dbReference>
<dbReference type="PANTHER" id="PTHR43479">
    <property type="entry name" value="ACREF/ENVCD OPERON REPRESSOR-RELATED"/>
    <property type="match status" value="1"/>
</dbReference>
<dbReference type="InterPro" id="IPR009057">
    <property type="entry name" value="Homeodomain-like_sf"/>
</dbReference>
<comment type="caution">
    <text evidence="4">The sequence shown here is derived from an EMBL/GenBank/DDBJ whole genome shotgun (WGS) entry which is preliminary data.</text>
</comment>
<dbReference type="Gene3D" id="1.10.357.10">
    <property type="entry name" value="Tetracycline Repressor, domain 2"/>
    <property type="match status" value="1"/>
</dbReference>
<gene>
    <name evidence="4" type="ORF">HH308_10775</name>
</gene>
<keyword evidence="5" id="KW-1185">Reference proteome</keyword>
<feature type="DNA-binding region" description="H-T-H motif" evidence="2">
    <location>
        <begin position="51"/>
        <end position="70"/>
    </location>
</feature>
<dbReference type="PANTHER" id="PTHR43479:SF11">
    <property type="entry name" value="ACREF_ENVCD OPERON REPRESSOR-RELATED"/>
    <property type="match status" value="1"/>
</dbReference>